<accession>A0ABP5ENK7</accession>
<dbReference type="EMBL" id="BAAAPC010000013">
    <property type="protein sequence ID" value="GAA2003238.1"/>
    <property type="molecule type" value="Genomic_DNA"/>
</dbReference>
<organism evidence="1 2">
    <name type="scientific">Nocardiopsis rhodophaea</name>
    <dbReference type="NCBI Taxonomy" id="280238"/>
    <lineage>
        <taxon>Bacteria</taxon>
        <taxon>Bacillati</taxon>
        <taxon>Actinomycetota</taxon>
        <taxon>Actinomycetes</taxon>
        <taxon>Streptosporangiales</taxon>
        <taxon>Nocardiopsidaceae</taxon>
        <taxon>Nocardiopsis</taxon>
    </lineage>
</organism>
<gene>
    <name evidence="1" type="ORF">GCM10009799_32970</name>
</gene>
<sequence length="90" mass="9648">MEQWRPLLGQTVIHVGLATHVAEDGCAPTYWSLRIGFDGGSAAVVALGEADEDVHYQPDALVVLFDEDTARCYIPVSSTTSAWGELIVSA</sequence>
<proteinExistence type="predicted"/>
<name>A0ABP5ENK7_9ACTN</name>
<evidence type="ECO:0000313" key="2">
    <source>
        <dbReference type="Proteomes" id="UP001501585"/>
    </source>
</evidence>
<dbReference type="Proteomes" id="UP001501585">
    <property type="component" value="Unassembled WGS sequence"/>
</dbReference>
<protein>
    <submittedName>
        <fullName evidence="1">Uncharacterized protein</fullName>
    </submittedName>
</protein>
<keyword evidence="2" id="KW-1185">Reference proteome</keyword>
<comment type="caution">
    <text evidence="1">The sequence shown here is derived from an EMBL/GenBank/DDBJ whole genome shotgun (WGS) entry which is preliminary data.</text>
</comment>
<evidence type="ECO:0000313" key="1">
    <source>
        <dbReference type="EMBL" id="GAA2003238.1"/>
    </source>
</evidence>
<reference evidence="2" key="1">
    <citation type="journal article" date="2019" name="Int. J. Syst. Evol. Microbiol.">
        <title>The Global Catalogue of Microorganisms (GCM) 10K type strain sequencing project: providing services to taxonomists for standard genome sequencing and annotation.</title>
        <authorList>
            <consortium name="The Broad Institute Genomics Platform"/>
            <consortium name="The Broad Institute Genome Sequencing Center for Infectious Disease"/>
            <person name="Wu L."/>
            <person name="Ma J."/>
        </authorList>
    </citation>
    <scope>NUCLEOTIDE SEQUENCE [LARGE SCALE GENOMIC DNA]</scope>
    <source>
        <strain evidence="2">JCM 15313</strain>
    </source>
</reference>